<dbReference type="EMBL" id="BNEA01000019">
    <property type="protein sequence ID" value="GHI58317.1"/>
    <property type="molecule type" value="Genomic_DNA"/>
</dbReference>
<name>A0ABQ3RR41_STRRR</name>
<dbReference type="PANTHER" id="PTHR43775:SF51">
    <property type="entry name" value="INACTIVE PHENOLPHTHIOCEROL SYNTHESIS POLYKETIDE SYNTHASE TYPE I PKS1-RELATED"/>
    <property type="match status" value="1"/>
</dbReference>
<accession>A0ABQ3RR41</accession>
<comment type="caution">
    <text evidence="5">The sequence shown here is derived from an EMBL/GenBank/DDBJ whole genome shotgun (WGS) entry which is preliminary data.</text>
</comment>
<evidence type="ECO:0000256" key="1">
    <source>
        <dbReference type="ARBA" id="ARBA00022679"/>
    </source>
</evidence>
<dbReference type="InterPro" id="IPR013968">
    <property type="entry name" value="PKS_KR"/>
</dbReference>
<dbReference type="Pfam" id="PF08659">
    <property type="entry name" value="KR"/>
    <property type="match status" value="1"/>
</dbReference>
<dbReference type="Proteomes" id="UP000646738">
    <property type="component" value="Unassembled WGS sequence"/>
</dbReference>
<feature type="region of interest" description="Disordered" evidence="3">
    <location>
        <begin position="113"/>
        <end position="170"/>
    </location>
</feature>
<dbReference type="InterPro" id="IPR050091">
    <property type="entry name" value="PKS_NRPS_Biosynth_Enz"/>
</dbReference>
<organism evidence="5 6">
    <name type="scientific">Streptomyces rubradiris</name>
    <name type="common">Streptomyces achromogenes subsp. rubradiris</name>
    <dbReference type="NCBI Taxonomy" id="285531"/>
    <lineage>
        <taxon>Bacteria</taxon>
        <taxon>Bacillati</taxon>
        <taxon>Actinomycetota</taxon>
        <taxon>Actinomycetes</taxon>
        <taxon>Kitasatosporales</taxon>
        <taxon>Streptomycetaceae</taxon>
        <taxon>Streptomyces</taxon>
    </lineage>
</organism>
<dbReference type="InterPro" id="IPR036291">
    <property type="entry name" value="NAD(P)-bd_dom_sf"/>
</dbReference>
<gene>
    <name evidence="5" type="ORF">Srubr_81630</name>
</gene>
<evidence type="ECO:0000256" key="3">
    <source>
        <dbReference type="SAM" id="MobiDB-lite"/>
    </source>
</evidence>
<keyword evidence="1" id="KW-0808">Transferase</keyword>
<feature type="domain" description="Ketoreductase" evidence="4">
    <location>
        <begin position="2"/>
        <end position="149"/>
    </location>
</feature>
<proteinExistence type="predicted"/>
<evidence type="ECO:0000259" key="4">
    <source>
        <dbReference type="SMART" id="SM00822"/>
    </source>
</evidence>
<keyword evidence="6" id="KW-1185">Reference proteome</keyword>
<dbReference type="InterPro" id="IPR057326">
    <property type="entry name" value="KR_dom"/>
</dbReference>
<evidence type="ECO:0000256" key="2">
    <source>
        <dbReference type="ARBA" id="ARBA00023268"/>
    </source>
</evidence>
<dbReference type="SMART" id="SM00822">
    <property type="entry name" value="PKS_KR"/>
    <property type="match status" value="1"/>
</dbReference>
<evidence type="ECO:0000313" key="5">
    <source>
        <dbReference type="EMBL" id="GHI58317.1"/>
    </source>
</evidence>
<sequence>MTARHLVTEHGVRHLILAGRRGPEADGAAALHDETGRARREPFGSWPPMCADREQVVALLSMVEENHPLTAVVHTAGVLTTRSSPSSTPHRVDAVFGAKVDAARHLDDLTLTSVSPPSFSTPRPRACSATRGRETTPRPTRHWTPWRGNGGTPAWRRSRSPGVTGTGPVA</sequence>
<dbReference type="SUPFAM" id="SSF51735">
    <property type="entry name" value="NAD(P)-binding Rossmann-fold domains"/>
    <property type="match status" value="1"/>
</dbReference>
<evidence type="ECO:0000313" key="6">
    <source>
        <dbReference type="Proteomes" id="UP000646738"/>
    </source>
</evidence>
<dbReference type="PANTHER" id="PTHR43775">
    <property type="entry name" value="FATTY ACID SYNTHASE"/>
    <property type="match status" value="1"/>
</dbReference>
<protein>
    <recommendedName>
        <fullName evidence="4">Ketoreductase domain-containing protein</fullName>
    </recommendedName>
</protein>
<keyword evidence="2" id="KW-0511">Multifunctional enzyme</keyword>
<reference evidence="6" key="1">
    <citation type="submission" date="2023-07" db="EMBL/GenBank/DDBJ databases">
        <title>Whole genome shotgun sequence of Streptomyces achromogenes subsp. rubradiris NBRC 14000.</title>
        <authorList>
            <person name="Komaki H."/>
            <person name="Tamura T."/>
        </authorList>
    </citation>
    <scope>NUCLEOTIDE SEQUENCE [LARGE SCALE GENOMIC DNA]</scope>
    <source>
        <strain evidence="6">NBRC 14000</strain>
    </source>
</reference>
<dbReference type="Gene3D" id="3.40.50.720">
    <property type="entry name" value="NAD(P)-binding Rossmann-like Domain"/>
    <property type="match status" value="1"/>
</dbReference>